<dbReference type="EMBL" id="JBIAFP010000031">
    <property type="protein sequence ID" value="MFE9230173.1"/>
    <property type="molecule type" value="Genomic_DNA"/>
</dbReference>
<feature type="compositionally biased region" description="Basic and acidic residues" evidence="1">
    <location>
        <begin position="11"/>
        <end position="20"/>
    </location>
</feature>
<proteinExistence type="predicted"/>
<sequence length="82" mass="8724">MIAASHAARVLADEARRQDQQEWADQGPFGDAAEFGVEAGEGEEDRQEQDADEVHHAAVQGLAEGGVARHGESGDEAALSRR</sequence>
<evidence type="ECO:0000256" key="1">
    <source>
        <dbReference type="SAM" id="MobiDB-lite"/>
    </source>
</evidence>
<feature type="compositionally biased region" description="Low complexity" evidence="1">
    <location>
        <begin position="29"/>
        <end position="38"/>
    </location>
</feature>
<reference evidence="2 3" key="1">
    <citation type="submission" date="2024-10" db="EMBL/GenBank/DDBJ databases">
        <title>The Natural Products Discovery Center: Release of the First 8490 Sequenced Strains for Exploring Actinobacteria Biosynthetic Diversity.</title>
        <authorList>
            <person name="Kalkreuter E."/>
            <person name="Kautsar S.A."/>
            <person name="Yang D."/>
            <person name="Bader C.D."/>
            <person name="Teijaro C.N."/>
            <person name="Fluegel L."/>
            <person name="Davis C.M."/>
            <person name="Simpson J.R."/>
            <person name="Lauterbach L."/>
            <person name="Steele A.D."/>
            <person name="Gui C."/>
            <person name="Meng S."/>
            <person name="Li G."/>
            <person name="Viehrig K."/>
            <person name="Ye F."/>
            <person name="Su P."/>
            <person name="Kiefer A.F."/>
            <person name="Nichols A."/>
            <person name="Cepeda A.J."/>
            <person name="Yan W."/>
            <person name="Fan B."/>
            <person name="Jiang Y."/>
            <person name="Adhikari A."/>
            <person name="Zheng C.-J."/>
            <person name="Schuster L."/>
            <person name="Cowan T.M."/>
            <person name="Smanski M.J."/>
            <person name="Chevrette M.G."/>
            <person name="De Carvalho L.P.S."/>
            <person name="Shen B."/>
        </authorList>
    </citation>
    <scope>NUCLEOTIDE SEQUENCE [LARGE SCALE GENOMIC DNA]</scope>
    <source>
        <strain evidence="2 3">NPDC007066</strain>
    </source>
</reference>
<dbReference type="Proteomes" id="UP001601288">
    <property type="component" value="Unassembled WGS sequence"/>
</dbReference>
<dbReference type="RefSeq" id="WP_358291236.1">
    <property type="nucleotide sequence ID" value="NZ_JBEYGJ010000048.1"/>
</dbReference>
<protein>
    <submittedName>
        <fullName evidence="2">Uncharacterized protein</fullName>
    </submittedName>
</protein>
<evidence type="ECO:0000313" key="2">
    <source>
        <dbReference type="EMBL" id="MFE9230173.1"/>
    </source>
</evidence>
<keyword evidence="3" id="KW-1185">Reference proteome</keyword>
<evidence type="ECO:0000313" key="3">
    <source>
        <dbReference type="Proteomes" id="UP001601288"/>
    </source>
</evidence>
<gene>
    <name evidence="2" type="ORF">ACFYM3_37480</name>
</gene>
<organism evidence="2 3">
    <name type="scientific">Streptomyces massasporeus</name>
    <dbReference type="NCBI Taxonomy" id="67324"/>
    <lineage>
        <taxon>Bacteria</taxon>
        <taxon>Bacillati</taxon>
        <taxon>Actinomycetota</taxon>
        <taxon>Actinomycetes</taxon>
        <taxon>Kitasatosporales</taxon>
        <taxon>Streptomycetaceae</taxon>
        <taxon>Streptomyces</taxon>
    </lineage>
</organism>
<name>A0ABW6LPW6_9ACTN</name>
<accession>A0ABW6LPW6</accession>
<comment type="caution">
    <text evidence="2">The sequence shown here is derived from an EMBL/GenBank/DDBJ whole genome shotgun (WGS) entry which is preliminary data.</text>
</comment>
<feature type="region of interest" description="Disordered" evidence="1">
    <location>
        <begin position="1"/>
        <end position="82"/>
    </location>
</feature>